<evidence type="ECO:0000313" key="6">
    <source>
        <dbReference type="Proteomes" id="UP000823405"/>
    </source>
</evidence>
<dbReference type="EMBL" id="JAAAIN010002154">
    <property type="protein sequence ID" value="KAG0296276.1"/>
    <property type="molecule type" value="Genomic_DNA"/>
</dbReference>
<comment type="caution">
    <text evidence="5">The sequence shown here is derived from an EMBL/GenBank/DDBJ whole genome shotgun (WGS) entry which is preliminary data.</text>
</comment>
<feature type="domain" description="Crinkler effector protein N-terminal" evidence="4">
    <location>
        <begin position="6"/>
        <end position="108"/>
    </location>
</feature>
<evidence type="ECO:0000256" key="3">
    <source>
        <dbReference type="ARBA" id="ARBA00022525"/>
    </source>
</evidence>
<sequence length="148" mass="16430">MATNTLTLFCLINGDPTSNAFSVKIPSSDTVDDLKNLIKTTQSPDFNDIAAKNLTLWRVTIPVVAGKIHEAVFLNEIDAKTELVAIDEISELFKKKTLPKKSIHIIIERSKGTPHTLELEALRQEIEDLRGGKSIVVLNVVLRPNRSE</sequence>
<gene>
    <name evidence="5" type="ORF">BGZ97_004575</name>
</gene>
<protein>
    <recommendedName>
        <fullName evidence="4">Crinkler effector protein N-terminal domain-containing protein</fullName>
    </recommendedName>
</protein>
<accession>A0A9P6UGR8</accession>
<dbReference type="Proteomes" id="UP000823405">
    <property type="component" value="Unassembled WGS sequence"/>
</dbReference>
<evidence type="ECO:0000313" key="5">
    <source>
        <dbReference type="EMBL" id="KAG0296276.1"/>
    </source>
</evidence>
<evidence type="ECO:0000256" key="2">
    <source>
        <dbReference type="ARBA" id="ARBA00004613"/>
    </source>
</evidence>
<organism evidence="5 6">
    <name type="scientific">Linnemannia gamsii</name>
    <dbReference type="NCBI Taxonomy" id="64522"/>
    <lineage>
        <taxon>Eukaryota</taxon>
        <taxon>Fungi</taxon>
        <taxon>Fungi incertae sedis</taxon>
        <taxon>Mucoromycota</taxon>
        <taxon>Mortierellomycotina</taxon>
        <taxon>Mortierellomycetes</taxon>
        <taxon>Mortierellales</taxon>
        <taxon>Mortierellaceae</taxon>
        <taxon>Linnemannia</taxon>
    </lineage>
</organism>
<reference evidence="5" key="1">
    <citation type="journal article" date="2020" name="Fungal Divers.">
        <title>Resolving the Mortierellaceae phylogeny through synthesis of multi-gene phylogenetics and phylogenomics.</title>
        <authorList>
            <person name="Vandepol N."/>
            <person name="Liber J."/>
            <person name="Desiro A."/>
            <person name="Na H."/>
            <person name="Kennedy M."/>
            <person name="Barry K."/>
            <person name="Grigoriev I.V."/>
            <person name="Miller A.N."/>
            <person name="O'Donnell K."/>
            <person name="Stajich J.E."/>
            <person name="Bonito G."/>
        </authorList>
    </citation>
    <scope>NUCLEOTIDE SEQUENCE</scope>
    <source>
        <strain evidence="5">NVP60</strain>
    </source>
</reference>
<feature type="non-terminal residue" evidence="5">
    <location>
        <position position="148"/>
    </location>
</feature>
<evidence type="ECO:0000256" key="1">
    <source>
        <dbReference type="ARBA" id="ARBA00004340"/>
    </source>
</evidence>
<dbReference type="OrthoDB" id="2304312at2759"/>
<dbReference type="GO" id="GO:0043657">
    <property type="term" value="C:host cell"/>
    <property type="evidence" value="ECO:0007669"/>
    <property type="project" value="UniProtKB-SubCell"/>
</dbReference>
<keyword evidence="6" id="KW-1185">Reference proteome</keyword>
<dbReference type="InterPro" id="IPR045379">
    <property type="entry name" value="Crinkler_N"/>
</dbReference>
<dbReference type="AlphaFoldDB" id="A0A9P6UGR8"/>
<name>A0A9P6UGR8_9FUNG</name>
<keyword evidence="3" id="KW-0964">Secreted</keyword>
<dbReference type="GO" id="GO:0005576">
    <property type="term" value="C:extracellular region"/>
    <property type="evidence" value="ECO:0007669"/>
    <property type="project" value="UniProtKB-SubCell"/>
</dbReference>
<evidence type="ECO:0000259" key="4">
    <source>
        <dbReference type="Pfam" id="PF20147"/>
    </source>
</evidence>
<proteinExistence type="predicted"/>
<comment type="subcellular location">
    <subcellularLocation>
        <location evidence="1">Host cell</location>
    </subcellularLocation>
    <subcellularLocation>
        <location evidence="2">Secreted</location>
    </subcellularLocation>
</comment>
<dbReference type="Pfam" id="PF20147">
    <property type="entry name" value="Crinkler"/>
    <property type="match status" value="1"/>
</dbReference>